<dbReference type="Proteomes" id="UP000824132">
    <property type="component" value="Unassembled WGS sequence"/>
</dbReference>
<feature type="domain" description="SGNH hydrolase-type esterase" evidence="3">
    <location>
        <begin position="329"/>
        <end position="511"/>
    </location>
</feature>
<gene>
    <name evidence="4" type="ORF">H9727_01845</name>
</gene>
<reference evidence="4" key="1">
    <citation type="journal article" date="2021" name="PeerJ">
        <title>Extensive microbial diversity within the chicken gut microbiome revealed by metagenomics and culture.</title>
        <authorList>
            <person name="Gilroy R."/>
            <person name="Ravi A."/>
            <person name="Getino M."/>
            <person name="Pursley I."/>
            <person name="Horton D.L."/>
            <person name="Alikhan N.F."/>
            <person name="Baker D."/>
            <person name="Gharbi K."/>
            <person name="Hall N."/>
            <person name="Watson M."/>
            <person name="Adriaenssens E.M."/>
            <person name="Foster-Nyarko E."/>
            <person name="Jarju S."/>
            <person name="Secka A."/>
            <person name="Antonio M."/>
            <person name="Oren A."/>
            <person name="Chaudhuri R.R."/>
            <person name="La Ragione R."/>
            <person name="Hildebrand F."/>
            <person name="Pallen M.J."/>
        </authorList>
    </citation>
    <scope>NUCLEOTIDE SEQUENCE</scope>
    <source>
        <strain evidence="4">CHK187-5294</strain>
    </source>
</reference>
<dbReference type="PROSITE" id="PS51257">
    <property type="entry name" value="PROKAR_LIPOPROTEIN"/>
    <property type="match status" value="1"/>
</dbReference>
<sequence length="1201" mass="130299">MKAKRALLIVLTVLLALSAAIALAACGGDPSETGTKYTVTYANGAADATGDTPASQSYEEGETFTLLPADTFTRAGYTFSSWSDGSNTYEAGATYTMPAHNVTFTAQWTADGSTPDDGEEDLPTLTELSADFYDSDNWVYMTNDDGESLDGGEVAYSLSDGSIKFHRANQAIEVGDLTNTTVSFMLKGTNDWSIWFNSSSIDNTVNSSYRLAYAYSGLRIALSTAPESAAAAIVNTDYEKGEWNRFDIVFSTEDGVCEIKVYVNGKRAELATSGSVEGVTVENNVMRHVQPEGFTTGNYMAVKVWEANNYVQLKPVSASENADVPVIACIGASITEGAGADNFYTESYPAQLQQALGNSYNVLNFGNSGKTVRTDLTENGSSVAWLDQPQWEGVQAVVPDIAIINMGTNDSKTSNDPATTSENFEAAYRNLLDLLWQVNPDMQIYICTVPYAYTDIWDINNDNIANIIAPVQRKLAQEFSDKCTLIDLYEYSQNKSMLFGDGVHPNTTGYAMFVEIIKTALLEGGEALTDEFIADIDSRYNDVVSDFTATIEASGGQIELTVSGSTTLADGSSGVEIYVGTGEDNENYFPATVSGGRFSATIDFSELSFVSDWYNVRVYVYGEETNGAYDGSGYHILLMEETAYASGDTFTTDDVKVTLRTWSSNWGSTLSFTVGENYVVDLTDSVIAEVNGKLTLTVSGATNDEGLQLYVGQHPTQEDVYRTYQNVTFGDNGAFSVAFDLTSMPVAPLGNNGSPEWYNVRLYFSDGTYFVVPLAETTDGTDALVSGDVFYCDTTKITIVTWTDGDVGTLSFQVAEYDGSFVPEAEITSAKIEETEGQILLTVSGTTNDEGIRLYVGNDEDTAAYYHAITVTEGTFTISFDLASLEAGSGWYNVRIYYNEEFYLAGNTNYETVLYTDVVNGSNEEVQLDDVFYGTGKAVTIKTWGNYNLLSLLVEEHDETAASVTVQSVGFEDGYLVVSGTATGVDDLDIYLINTNVEGSLNNSVKAEIVDGTFTVRLSLATIAGFGQTNIPFNLRYTIEDGSTINVSPGELVQAQMCWFEGYGYLVGTNGDCVAVRYFDDVVIQSISFEDGEFVVTGMAGDAESLDIYLINTNVSASSDNYVSAELDEDGNFTVRLSLDTLIGFDQNNIPFNLRYVIDGGSTKTNIPQVNLDLTQTHTYNGYNFRLGTNNGCVAVYYTAG</sequence>
<dbReference type="GO" id="GO:0030313">
    <property type="term" value="C:cell envelope"/>
    <property type="evidence" value="ECO:0007669"/>
    <property type="project" value="UniProtKB-SubCell"/>
</dbReference>
<dbReference type="AlphaFoldDB" id="A0A9D2CXU7"/>
<comment type="caution">
    <text evidence="4">The sequence shown here is derived from an EMBL/GenBank/DDBJ whole genome shotgun (WGS) entry which is preliminary data.</text>
</comment>
<name>A0A9D2CXU7_9FIRM</name>
<dbReference type="EMBL" id="DXCL01000010">
    <property type="protein sequence ID" value="HIZ03006.1"/>
    <property type="molecule type" value="Genomic_DNA"/>
</dbReference>
<protein>
    <submittedName>
        <fullName evidence="4">InlB B-repeat-containing protein</fullName>
    </submittedName>
</protein>
<dbReference type="GO" id="GO:0004622">
    <property type="term" value="F:phosphatidylcholine lysophospholipase activity"/>
    <property type="evidence" value="ECO:0007669"/>
    <property type="project" value="TreeGrafter"/>
</dbReference>
<evidence type="ECO:0000256" key="1">
    <source>
        <dbReference type="ARBA" id="ARBA00004196"/>
    </source>
</evidence>
<dbReference type="InterPro" id="IPR013378">
    <property type="entry name" value="InlB-like_B-rpt"/>
</dbReference>
<dbReference type="PANTHER" id="PTHR30383">
    <property type="entry name" value="THIOESTERASE 1/PROTEASE 1/LYSOPHOSPHOLIPASE L1"/>
    <property type="match status" value="1"/>
</dbReference>
<comment type="subcellular location">
    <subcellularLocation>
        <location evidence="1">Cell envelope</location>
    </subcellularLocation>
</comment>
<dbReference type="SUPFAM" id="SSF52266">
    <property type="entry name" value="SGNH hydrolase"/>
    <property type="match status" value="1"/>
</dbReference>
<reference evidence="4" key="2">
    <citation type="submission" date="2021-04" db="EMBL/GenBank/DDBJ databases">
        <authorList>
            <person name="Gilroy R."/>
        </authorList>
    </citation>
    <scope>NUCLEOTIDE SEQUENCE</scope>
    <source>
        <strain evidence="4">CHK187-5294</strain>
    </source>
</reference>
<dbReference type="Pfam" id="PF13472">
    <property type="entry name" value="Lipase_GDSL_2"/>
    <property type="match status" value="1"/>
</dbReference>
<dbReference type="InterPro" id="IPR013830">
    <property type="entry name" value="SGNH_hydro"/>
</dbReference>
<dbReference type="Gene3D" id="2.60.40.4270">
    <property type="entry name" value="Listeria-Bacteroides repeat domain"/>
    <property type="match status" value="1"/>
</dbReference>
<dbReference type="InterPro" id="IPR036514">
    <property type="entry name" value="SGNH_hydro_sf"/>
</dbReference>
<dbReference type="InterPro" id="IPR051532">
    <property type="entry name" value="Ester_Hydrolysis_Enzymes"/>
</dbReference>
<evidence type="ECO:0000259" key="3">
    <source>
        <dbReference type="Pfam" id="PF13472"/>
    </source>
</evidence>
<dbReference type="InterPro" id="IPR013320">
    <property type="entry name" value="ConA-like_dom_sf"/>
</dbReference>
<proteinExistence type="predicted"/>
<dbReference type="Gene3D" id="3.40.50.1110">
    <property type="entry name" value="SGNH hydrolase"/>
    <property type="match status" value="1"/>
</dbReference>
<accession>A0A9D2CXU7</accession>
<dbReference type="InterPro" id="IPR042229">
    <property type="entry name" value="Listeria/Bacterioides_rpt_sf"/>
</dbReference>
<dbReference type="PANTHER" id="PTHR30383:SF5">
    <property type="entry name" value="SGNH HYDROLASE-TYPE ESTERASE DOMAIN-CONTAINING PROTEIN"/>
    <property type="match status" value="1"/>
</dbReference>
<dbReference type="SUPFAM" id="SSF49899">
    <property type="entry name" value="Concanavalin A-like lectins/glucanases"/>
    <property type="match status" value="1"/>
</dbReference>
<evidence type="ECO:0000313" key="5">
    <source>
        <dbReference type="Proteomes" id="UP000824132"/>
    </source>
</evidence>
<dbReference type="NCBIfam" id="TIGR02543">
    <property type="entry name" value="List_Bact_rpt"/>
    <property type="match status" value="1"/>
</dbReference>
<organism evidence="4 5">
    <name type="scientific">Candidatus Borkfalkia avistercoris</name>
    <dbReference type="NCBI Taxonomy" id="2838504"/>
    <lineage>
        <taxon>Bacteria</taxon>
        <taxon>Bacillati</taxon>
        <taxon>Bacillota</taxon>
        <taxon>Clostridia</taxon>
        <taxon>Christensenellales</taxon>
        <taxon>Christensenellaceae</taxon>
        <taxon>Candidatus Borkfalkia</taxon>
    </lineage>
</organism>
<dbReference type="Pfam" id="PF09479">
    <property type="entry name" value="Flg_new"/>
    <property type="match status" value="1"/>
</dbReference>
<evidence type="ECO:0000313" key="4">
    <source>
        <dbReference type="EMBL" id="HIZ03006.1"/>
    </source>
</evidence>
<evidence type="ECO:0000256" key="2">
    <source>
        <dbReference type="SAM" id="SignalP"/>
    </source>
</evidence>
<keyword evidence="2" id="KW-0732">Signal</keyword>
<feature type="chain" id="PRO_5039586288" evidence="2">
    <location>
        <begin position="25"/>
        <end position="1201"/>
    </location>
</feature>
<feature type="signal peptide" evidence="2">
    <location>
        <begin position="1"/>
        <end position="24"/>
    </location>
</feature>